<evidence type="ECO:0008006" key="5">
    <source>
        <dbReference type="Google" id="ProtNLM"/>
    </source>
</evidence>
<feature type="transmembrane region" description="Helical" evidence="2">
    <location>
        <begin position="6"/>
        <end position="26"/>
    </location>
</feature>
<comment type="caution">
    <text evidence="3">The sequence shown here is derived from an EMBL/GenBank/DDBJ whole genome shotgun (WGS) entry which is preliminary data.</text>
</comment>
<dbReference type="Proteomes" id="UP001189429">
    <property type="component" value="Unassembled WGS sequence"/>
</dbReference>
<keyword evidence="2" id="KW-0472">Membrane</keyword>
<feature type="region of interest" description="Disordered" evidence="1">
    <location>
        <begin position="98"/>
        <end position="138"/>
    </location>
</feature>
<keyword evidence="4" id="KW-1185">Reference proteome</keyword>
<organism evidence="3 4">
    <name type="scientific">Prorocentrum cordatum</name>
    <dbReference type="NCBI Taxonomy" id="2364126"/>
    <lineage>
        <taxon>Eukaryota</taxon>
        <taxon>Sar</taxon>
        <taxon>Alveolata</taxon>
        <taxon>Dinophyceae</taxon>
        <taxon>Prorocentrales</taxon>
        <taxon>Prorocentraceae</taxon>
        <taxon>Prorocentrum</taxon>
    </lineage>
</organism>
<dbReference type="InterPro" id="IPR029058">
    <property type="entry name" value="AB_hydrolase_fold"/>
</dbReference>
<feature type="compositionally biased region" description="Low complexity" evidence="1">
    <location>
        <begin position="113"/>
        <end position="122"/>
    </location>
</feature>
<feature type="transmembrane region" description="Helical" evidence="2">
    <location>
        <begin position="38"/>
        <end position="57"/>
    </location>
</feature>
<evidence type="ECO:0000313" key="4">
    <source>
        <dbReference type="Proteomes" id="UP001189429"/>
    </source>
</evidence>
<reference evidence="3" key="1">
    <citation type="submission" date="2023-10" db="EMBL/GenBank/DDBJ databases">
        <authorList>
            <person name="Chen Y."/>
            <person name="Shah S."/>
            <person name="Dougan E. K."/>
            <person name="Thang M."/>
            <person name="Chan C."/>
        </authorList>
    </citation>
    <scope>NUCLEOTIDE SEQUENCE [LARGE SCALE GENOMIC DNA]</scope>
</reference>
<dbReference type="EMBL" id="CAUYUJ010015842">
    <property type="protein sequence ID" value="CAK0858822.1"/>
    <property type="molecule type" value="Genomic_DNA"/>
</dbReference>
<proteinExistence type="predicted"/>
<evidence type="ECO:0000313" key="3">
    <source>
        <dbReference type="EMBL" id="CAK0858822.1"/>
    </source>
</evidence>
<gene>
    <name evidence="3" type="ORF">PCOR1329_LOCUS48401</name>
</gene>
<keyword evidence="2" id="KW-1133">Transmembrane helix</keyword>
<evidence type="ECO:0000256" key="2">
    <source>
        <dbReference type="SAM" id="Phobius"/>
    </source>
</evidence>
<sequence>MLHAWGFASAHFIGHSFGTVVMAWVTKLYPAIICRASFLDPVVFLLCVPHMVYKFLYKEPREGIEKLMHFFVSSELYMANMMSRHFIWGEVCPPPRGLEVPQRSPGRAKQRRPAGAQPRGAAVHGQAGPARHRGGLARGRFPRRVPPEAEGAAHPARQASVTRARAASFLRLPASPLPFVRRLSPRRAPLVGGTHLHVFFFAFAARAGRRGASGRASLRAASPACSVVLLGRTTREEAVAEGHPRVHLRDSTGPGPFSIRGRPALRHAAHLPNSRPAIGRCG</sequence>
<dbReference type="PANTHER" id="PTHR37471">
    <property type="entry name" value="UNNAMED PRODUCT"/>
    <property type="match status" value="1"/>
</dbReference>
<evidence type="ECO:0000256" key="1">
    <source>
        <dbReference type="SAM" id="MobiDB-lite"/>
    </source>
</evidence>
<dbReference type="PANTHER" id="PTHR37471:SF1">
    <property type="entry name" value="AB HYDROLASE-1 DOMAIN-CONTAINING PROTEIN"/>
    <property type="match status" value="1"/>
</dbReference>
<protein>
    <recommendedName>
        <fullName evidence="5">AB hydrolase-1 domain-containing protein</fullName>
    </recommendedName>
</protein>
<dbReference type="SUPFAM" id="SSF53474">
    <property type="entry name" value="alpha/beta-Hydrolases"/>
    <property type="match status" value="1"/>
</dbReference>
<name>A0ABN9UI19_9DINO</name>
<accession>A0ABN9UI19</accession>
<keyword evidence="2" id="KW-0812">Transmembrane</keyword>